<proteinExistence type="predicted"/>
<gene>
    <name evidence="1" type="ORF">AC477_04990</name>
</gene>
<dbReference type="AlphaFoldDB" id="A0A0M0BQ62"/>
<dbReference type="Proteomes" id="UP000037237">
    <property type="component" value="Unassembled WGS sequence"/>
</dbReference>
<evidence type="ECO:0000313" key="2">
    <source>
        <dbReference type="Proteomes" id="UP000037237"/>
    </source>
</evidence>
<reference evidence="1 2" key="1">
    <citation type="submission" date="2015-06" db="EMBL/GenBank/DDBJ databases">
        <title>New insights into the roles of widespread benthic archaea in carbon and nitrogen cycling.</title>
        <authorList>
            <person name="Lazar C.S."/>
            <person name="Baker B.J."/>
            <person name="Seitz K.W."/>
            <person name="Hyde A.S."/>
            <person name="Dick G.J."/>
            <person name="Hinrichs K.-U."/>
            <person name="Teske A.P."/>
        </authorList>
    </citation>
    <scope>NUCLEOTIDE SEQUENCE [LARGE SCALE GENOMIC DNA]</scope>
    <source>
        <strain evidence="1">SG8-32-1</strain>
    </source>
</reference>
<accession>A0A0M0BQ62</accession>
<evidence type="ECO:0000313" key="1">
    <source>
        <dbReference type="EMBL" id="KON30406.1"/>
    </source>
</evidence>
<dbReference type="EMBL" id="LFWU01000125">
    <property type="protein sequence ID" value="KON30406.1"/>
    <property type="molecule type" value="Genomic_DNA"/>
</dbReference>
<comment type="caution">
    <text evidence="1">The sequence shown here is derived from an EMBL/GenBank/DDBJ whole genome shotgun (WGS) entry which is preliminary data.</text>
</comment>
<organism evidence="1 2">
    <name type="scientific">miscellaneous Crenarchaeota group-1 archaeon SG8-32-1</name>
    <dbReference type="NCBI Taxonomy" id="1685124"/>
    <lineage>
        <taxon>Archaea</taxon>
        <taxon>Candidatus Bathyarchaeota</taxon>
        <taxon>MCG-1</taxon>
    </lineage>
</organism>
<name>A0A0M0BQ62_9ARCH</name>
<protein>
    <submittedName>
        <fullName evidence="1">Uncharacterized protein</fullName>
    </submittedName>
</protein>
<sequence>MTVYIIELVHFKKAHGREELENLKKIRIKRYPPRNFPAKSLWEIIAVPPKSDQDVEFMMLYKANPKHPAVIEEMTEVVELEVNEKAYKELMWLFKKYELPCRPIEEGVEVTHIGSKSKFVNDKSQQ</sequence>